<protein>
    <recommendedName>
        <fullName evidence="6">Serine protease</fullName>
        <ecNumber evidence="6">3.4.21.-</ecNumber>
    </recommendedName>
</protein>
<reference evidence="8" key="4">
    <citation type="submission" date="2024-05" db="EMBL/GenBank/DDBJ databases">
        <authorList>
            <person name="Sun Q."/>
            <person name="Sedlacek I."/>
        </authorList>
    </citation>
    <scope>NUCLEOTIDE SEQUENCE</scope>
    <source>
        <strain evidence="8">CCM 4175</strain>
    </source>
</reference>
<keyword evidence="5 6" id="KW-0720">Serine protease</keyword>
<sequence>MLRKGFVTFALSILAITYLFGNADTLSAQNDDVLKATDATEAPTPTNYDIPQEGLKAIQNNSSLFNEKIIGKDTRTVVKDYLKNPYKKIVLLDIKFKNNTGTGTGAMINKNTVLTAAHNVYSSELGGFAKNITVYAGLSKSKLPIGQAHVTQKFLQKEWETTGLPKYDFAILKLDNNLGCKTGYFSFSQDLSLNQTLQIAGYPGDKGSITQYSGKGTLLSFTNDNLFYDVDTYNGESGSPILNDKNLIIGIHTNGFSNYNYGTRINKEKLALIKKWSADPKPIKYNKNITITKSNIKIWKDLNLYTRRSNKDVKLGKVYQAKNIYTHLNGHKYLSLFDNHNHLIGYVDKVDTKDLIATKINKTVKIVSKKDIIWGDFFWSRKIAPTSKYYNKTFKAKGLYTLGNKKKYYTLYNNKNKWVGYIDIKATK</sequence>
<dbReference type="PROSITE" id="PS00135">
    <property type="entry name" value="TRYPSIN_SER"/>
    <property type="match status" value="1"/>
</dbReference>
<feature type="chain" id="PRO_5039752971" description="Serine protease" evidence="6">
    <location>
        <begin position="24"/>
        <end position="428"/>
    </location>
</feature>
<dbReference type="EMBL" id="BMCB01000004">
    <property type="protein sequence ID" value="GGA87546.1"/>
    <property type="molecule type" value="Genomic_DNA"/>
</dbReference>
<dbReference type="GO" id="GO:0006508">
    <property type="term" value="P:proteolysis"/>
    <property type="evidence" value="ECO:0007669"/>
    <property type="project" value="UniProtKB-KW"/>
</dbReference>
<dbReference type="AlphaFoldDB" id="A0A240C893"/>
<dbReference type="InterPro" id="IPR008256">
    <property type="entry name" value="Peptidase_S1B"/>
</dbReference>
<keyword evidence="11" id="KW-1185">Reference proteome</keyword>
<reference evidence="8" key="1">
    <citation type="journal article" date="2014" name="Int. J. Syst. Evol. Microbiol.">
        <title>Complete genome of a new Firmicutes species belonging to the dominant human colonic microbiota ('Ruminococcus bicirculans') reveals two chromosomes and a selective capacity to utilize plant glucans.</title>
        <authorList>
            <consortium name="NISC Comparative Sequencing Program"/>
            <person name="Wegmann U."/>
            <person name="Louis P."/>
            <person name="Goesmann A."/>
            <person name="Henrissat B."/>
            <person name="Duncan S.H."/>
            <person name="Flint H.J."/>
        </authorList>
    </citation>
    <scope>NUCLEOTIDE SEQUENCE</scope>
    <source>
        <strain evidence="8">CCM 4175</strain>
    </source>
</reference>
<evidence type="ECO:0000256" key="1">
    <source>
        <dbReference type="ARBA" id="ARBA00008764"/>
    </source>
</evidence>
<dbReference type="Gene3D" id="2.40.10.10">
    <property type="entry name" value="Trypsin-like serine proteases"/>
    <property type="match status" value="2"/>
</dbReference>
<dbReference type="PANTHER" id="PTHR15462:SF8">
    <property type="entry name" value="SERINE PROTEASE"/>
    <property type="match status" value="1"/>
</dbReference>
<keyword evidence="2 6" id="KW-0645">Protease</keyword>
<dbReference type="GO" id="GO:0004252">
    <property type="term" value="F:serine-type endopeptidase activity"/>
    <property type="evidence" value="ECO:0007669"/>
    <property type="project" value="InterPro"/>
</dbReference>
<name>A0A240C893_9STAP</name>
<evidence type="ECO:0000313" key="10">
    <source>
        <dbReference type="Proteomes" id="UP000243706"/>
    </source>
</evidence>
<evidence type="ECO:0000256" key="6">
    <source>
        <dbReference type="RuleBase" id="RU004296"/>
    </source>
</evidence>
<organism evidence="9 10">
    <name type="scientific">Staphylococcus muscae</name>
    <dbReference type="NCBI Taxonomy" id="1294"/>
    <lineage>
        <taxon>Bacteria</taxon>
        <taxon>Bacillati</taxon>
        <taxon>Bacillota</taxon>
        <taxon>Bacilli</taxon>
        <taxon>Bacillales</taxon>
        <taxon>Staphylococcaceae</taxon>
        <taxon>Staphylococcus</taxon>
    </lineage>
</organism>
<feature type="domain" description="Peptidase S1" evidence="7">
    <location>
        <begin position="97"/>
        <end position="257"/>
    </location>
</feature>
<dbReference type="InterPro" id="IPR001254">
    <property type="entry name" value="Trypsin_dom"/>
</dbReference>
<reference evidence="9 10" key="2">
    <citation type="submission" date="2017-06" db="EMBL/GenBank/DDBJ databases">
        <authorList>
            <consortium name="Pathogen Informatics"/>
        </authorList>
    </citation>
    <scope>NUCLEOTIDE SEQUENCE [LARGE SCALE GENOMIC DNA]</scope>
    <source>
        <strain evidence="9 10">NCTC13833</strain>
    </source>
</reference>
<dbReference type="InterPro" id="IPR050966">
    <property type="entry name" value="Glutamyl_endopeptidase"/>
</dbReference>
<dbReference type="InterPro" id="IPR043504">
    <property type="entry name" value="Peptidase_S1_PA_chymotrypsin"/>
</dbReference>
<comment type="similarity">
    <text evidence="1 6">Belongs to the peptidase S1B family.</text>
</comment>
<evidence type="ECO:0000259" key="7">
    <source>
        <dbReference type="Pfam" id="PF00089"/>
    </source>
</evidence>
<dbReference type="RefSeq" id="WP_157728707.1">
    <property type="nucleotide sequence ID" value="NZ_BMCB01000004.1"/>
</dbReference>
<dbReference type="Pfam" id="PF00089">
    <property type="entry name" value="Trypsin"/>
    <property type="match status" value="1"/>
</dbReference>
<dbReference type="SUPFAM" id="SSF50494">
    <property type="entry name" value="Trypsin-like serine proteases"/>
    <property type="match status" value="1"/>
</dbReference>
<evidence type="ECO:0000256" key="5">
    <source>
        <dbReference type="ARBA" id="ARBA00022825"/>
    </source>
</evidence>
<evidence type="ECO:0000256" key="4">
    <source>
        <dbReference type="ARBA" id="ARBA00022801"/>
    </source>
</evidence>
<evidence type="ECO:0000313" key="9">
    <source>
        <dbReference type="EMBL" id="SNW04207.1"/>
    </source>
</evidence>
<dbReference type="Proteomes" id="UP000652995">
    <property type="component" value="Unassembled WGS sequence"/>
</dbReference>
<dbReference type="Proteomes" id="UP000243706">
    <property type="component" value="Chromosome 1"/>
</dbReference>
<reference evidence="11" key="3">
    <citation type="journal article" date="2019" name="Int. J. Syst. Evol. Microbiol.">
        <title>The Global Catalogue of Microorganisms (GCM) 10K type strain sequencing project: providing services to taxonomists for standard genome sequencing and annotation.</title>
        <authorList>
            <consortium name="The Broad Institute Genomics Platform"/>
            <consortium name="The Broad Institute Genome Sequencing Center for Infectious Disease"/>
            <person name="Wu L."/>
            <person name="Ma J."/>
        </authorList>
    </citation>
    <scope>NUCLEOTIDE SEQUENCE [LARGE SCALE GENOMIC DNA]</scope>
    <source>
        <strain evidence="11">CCM 4175</strain>
    </source>
</reference>
<evidence type="ECO:0000256" key="2">
    <source>
        <dbReference type="ARBA" id="ARBA00022670"/>
    </source>
</evidence>
<keyword evidence="4 6" id="KW-0378">Hydrolase</keyword>
<keyword evidence="3 6" id="KW-0732">Signal</keyword>
<evidence type="ECO:0000313" key="8">
    <source>
        <dbReference type="EMBL" id="GGA87546.1"/>
    </source>
</evidence>
<evidence type="ECO:0000313" key="11">
    <source>
        <dbReference type="Proteomes" id="UP000652995"/>
    </source>
</evidence>
<evidence type="ECO:0000256" key="3">
    <source>
        <dbReference type="ARBA" id="ARBA00022729"/>
    </source>
</evidence>
<dbReference type="EMBL" id="LT906464">
    <property type="protein sequence ID" value="SNW04207.1"/>
    <property type="molecule type" value="Genomic_DNA"/>
</dbReference>
<gene>
    <name evidence="9" type="primary">blaSE_1</name>
    <name evidence="8" type="ORF">GCM10007183_09660</name>
    <name evidence="9" type="ORF">SAMEA4412661_01894</name>
</gene>
<dbReference type="InterPro" id="IPR009003">
    <property type="entry name" value="Peptidase_S1_PA"/>
</dbReference>
<dbReference type="PANTHER" id="PTHR15462">
    <property type="entry name" value="SERINE PROTEASE"/>
    <property type="match status" value="1"/>
</dbReference>
<dbReference type="PRINTS" id="PR00839">
    <property type="entry name" value="V8PROTEASE"/>
</dbReference>
<proteinExistence type="inferred from homology"/>
<dbReference type="InterPro" id="IPR033116">
    <property type="entry name" value="TRYPSIN_SER"/>
</dbReference>
<dbReference type="EC" id="3.4.21.-" evidence="6"/>
<feature type="signal peptide" evidence="6">
    <location>
        <begin position="1"/>
        <end position="23"/>
    </location>
</feature>
<accession>A0A240C893</accession>